<reference evidence="1" key="1">
    <citation type="submission" date="2018-05" db="EMBL/GenBank/DDBJ databases">
        <authorList>
            <person name="Lanie J.A."/>
            <person name="Ng W.-L."/>
            <person name="Kazmierczak K.M."/>
            <person name="Andrzejewski T.M."/>
            <person name="Davidsen T.M."/>
            <person name="Wayne K.J."/>
            <person name="Tettelin H."/>
            <person name="Glass J.I."/>
            <person name="Rusch D."/>
            <person name="Podicherti R."/>
            <person name="Tsui H.-C.T."/>
            <person name="Winkler M.E."/>
        </authorList>
    </citation>
    <scope>NUCLEOTIDE SEQUENCE</scope>
</reference>
<protein>
    <recommendedName>
        <fullName evidence="2">CPXCG motif-containing cysteine-rich protein</fullName>
    </recommendedName>
</protein>
<dbReference type="InterPro" id="IPR025990">
    <property type="entry name" value="zinc_ribbon_bacterial"/>
</dbReference>
<dbReference type="Pfam" id="PF14255">
    <property type="entry name" value="Zn_ribbon_21"/>
    <property type="match status" value="1"/>
</dbReference>
<dbReference type="AlphaFoldDB" id="A0A382KLF7"/>
<evidence type="ECO:0000313" key="1">
    <source>
        <dbReference type="EMBL" id="SVC24405.1"/>
    </source>
</evidence>
<sequence>MDEIEHFFYCPYCGENISILIDLNFNNQFYTEDCEVCCRPIEINFTVVDGAIESWKASRSD</sequence>
<accession>A0A382KLF7</accession>
<evidence type="ECO:0008006" key="2">
    <source>
        <dbReference type="Google" id="ProtNLM"/>
    </source>
</evidence>
<dbReference type="EMBL" id="UINC01080970">
    <property type="protein sequence ID" value="SVC24405.1"/>
    <property type="molecule type" value="Genomic_DNA"/>
</dbReference>
<proteinExistence type="predicted"/>
<organism evidence="1">
    <name type="scientific">marine metagenome</name>
    <dbReference type="NCBI Taxonomy" id="408172"/>
    <lineage>
        <taxon>unclassified sequences</taxon>
        <taxon>metagenomes</taxon>
        <taxon>ecological metagenomes</taxon>
    </lineage>
</organism>
<gene>
    <name evidence="1" type="ORF">METZ01_LOCUS277259</name>
</gene>
<dbReference type="SUPFAM" id="SSF57783">
    <property type="entry name" value="Zinc beta-ribbon"/>
    <property type="match status" value="1"/>
</dbReference>
<name>A0A382KLF7_9ZZZZ</name>